<proteinExistence type="predicted"/>
<dbReference type="EMBL" id="GFPF01008947">
    <property type="protein sequence ID" value="MAA20093.1"/>
    <property type="molecule type" value="Transcribed_RNA"/>
</dbReference>
<evidence type="ECO:0000313" key="1">
    <source>
        <dbReference type="EMBL" id="MAA20093.1"/>
    </source>
</evidence>
<name>A0A224Z0I4_9ACAR</name>
<protein>
    <submittedName>
        <fullName evidence="1">Uncharacterized protein</fullName>
    </submittedName>
</protein>
<organism evidence="1">
    <name type="scientific">Rhipicephalus zambeziensis</name>
    <dbReference type="NCBI Taxonomy" id="60191"/>
    <lineage>
        <taxon>Eukaryota</taxon>
        <taxon>Metazoa</taxon>
        <taxon>Ecdysozoa</taxon>
        <taxon>Arthropoda</taxon>
        <taxon>Chelicerata</taxon>
        <taxon>Arachnida</taxon>
        <taxon>Acari</taxon>
        <taxon>Parasitiformes</taxon>
        <taxon>Ixodida</taxon>
        <taxon>Ixodoidea</taxon>
        <taxon>Ixodidae</taxon>
        <taxon>Rhipicephalinae</taxon>
        <taxon>Rhipicephalus</taxon>
        <taxon>Rhipicephalus</taxon>
    </lineage>
</organism>
<accession>A0A224Z0I4</accession>
<dbReference type="AlphaFoldDB" id="A0A224Z0I4"/>
<reference evidence="1" key="1">
    <citation type="journal article" date="2017" name="Parasit. Vectors">
        <title>Sialotranscriptomics of Rhipicephalus zambeziensis reveals intricate expression profiles of secretory proteins and suggests tight temporal transcriptional regulation during blood-feeding.</title>
        <authorList>
            <person name="de Castro M.H."/>
            <person name="de Klerk D."/>
            <person name="Pienaar R."/>
            <person name="Rees D.J.G."/>
            <person name="Mans B.J."/>
        </authorList>
    </citation>
    <scope>NUCLEOTIDE SEQUENCE</scope>
    <source>
        <tissue evidence="1">Salivary glands</tissue>
    </source>
</reference>
<sequence length="94" mass="10667">MIGDLRANWLLFRQQFQLYCTVANQETVPIERTVVLLLTIAGAPVALIYNSLDFGPPTEAIPQPERDLYIVLQTFHAHFAPTSNEAYTRCTLRC</sequence>